<dbReference type="InterPro" id="IPR000073">
    <property type="entry name" value="AB_hydrolase_1"/>
</dbReference>
<proteinExistence type="predicted"/>
<dbReference type="PANTHER" id="PTHR43798">
    <property type="entry name" value="MONOACYLGLYCEROL LIPASE"/>
    <property type="match status" value="1"/>
</dbReference>
<name>A0A3B0UJI6_9ZZZZ</name>
<protein>
    <recommendedName>
        <fullName evidence="2">AB hydrolase-1 domain-containing protein</fullName>
    </recommendedName>
</protein>
<feature type="domain" description="AB hydrolase-1" evidence="2">
    <location>
        <begin position="21"/>
        <end position="255"/>
    </location>
</feature>
<organism evidence="3">
    <name type="scientific">hydrothermal vent metagenome</name>
    <dbReference type="NCBI Taxonomy" id="652676"/>
    <lineage>
        <taxon>unclassified sequences</taxon>
        <taxon>metagenomes</taxon>
        <taxon>ecological metagenomes</taxon>
    </lineage>
</organism>
<dbReference type="InterPro" id="IPR000639">
    <property type="entry name" value="Epox_hydrolase-like"/>
</dbReference>
<accession>A0A3B0UJI6</accession>
<dbReference type="PRINTS" id="PR00111">
    <property type="entry name" value="ABHYDROLASE"/>
</dbReference>
<reference evidence="3" key="1">
    <citation type="submission" date="2018-06" db="EMBL/GenBank/DDBJ databases">
        <authorList>
            <person name="Zhirakovskaya E."/>
        </authorList>
    </citation>
    <scope>NUCLEOTIDE SEQUENCE</scope>
</reference>
<evidence type="ECO:0000259" key="2">
    <source>
        <dbReference type="Pfam" id="PF12697"/>
    </source>
</evidence>
<dbReference type="AlphaFoldDB" id="A0A3B0UJI6"/>
<dbReference type="InterPro" id="IPR050266">
    <property type="entry name" value="AB_hydrolase_sf"/>
</dbReference>
<keyword evidence="1" id="KW-0378">Hydrolase</keyword>
<dbReference type="InterPro" id="IPR029058">
    <property type="entry name" value="AB_hydrolase_fold"/>
</dbReference>
<dbReference type="GO" id="GO:0016787">
    <property type="term" value="F:hydrolase activity"/>
    <property type="evidence" value="ECO:0007669"/>
    <property type="project" value="UniProtKB-KW"/>
</dbReference>
<evidence type="ECO:0000256" key="1">
    <source>
        <dbReference type="ARBA" id="ARBA00022801"/>
    </source>
</evidence>
<dbReference type="PRINTS" id="PR00412">
    <property type="entry name" value="EPOXHYDRLASE"/>
</dbReference>
<dbReference type="Gene3D" id="3.40.50.1820">
    <property type="entry name" value="alpha/beta hydrolase"/>
    <property type="match status" value="1"/>
</dbReference>
<sequence>MSENNEDFVMAFQDSCDKPTLLLIHGFPLSSQMWMPQLEDLEPFVRVIAPDLRGFGHSDSASGAYSVTLLADDCADLLGHLNVATPFIVCGLSMGGYIALEFYRRYPEHVAGLILAATRAGADSDAGKLNRDKAAQLAKDEGATAVSDGMLPKLFAPKNYESDQELVDYVKGVMGTASLNGVVGSLMAMKDRPDSTAMLADIEVPVLIIHGAEDQLIPVAEAEGMAKAIPNAELVVVQGAGHLPNLEEPDQFNDAIIDFLEQVFEAADEN</sequence>
<gene>
    <name evidence="3" type="ORF">MNBD_CHLOROFLEXI01-3717</name>
</gene>
<evidence type="ECO:0000313" key="3">
    <source>
        <dbReference type="EMBL" id="VAW31291.1"/>
    </source>
</evidence>
<dbReference type="Pfam" id="PF12697">
    <property type="entry name" value="Abhydrolase_6"/>
    <property type="match status" value="1"/>
</dbReference>
<dbReference type="EMBL" id="UOEU01000192">
    <property type="protein sequence ID" value="VAW31291.1"/>
    <property type="molecule type" value="Genomic_DNA"/>
</dbReference>
<dbReference type="SUPFAM" id="SSF53474">
    <property type="entry name" value="alpha/beta-Hydrolases"/>
    <property type="match status" value="1"/>
</dbReference>
<dbReference type="GO" id="GO:0016020">
    <property type="term" value="C:membrane"/>
    <property type="evidence" value="ECO:0007669"/>
    <property type="project" value="TreeGrafter"/>
</dbReference>
<dbReference type="PANTHER" id="PTHR43798:SF31">
    <property type="entry name" value="AB HYDROLASE SUPERFAMILY PROTEIN YCLE"/>
    <property type="match status" value="1"/>
</dbReference>